<keyword evidence="5 18" id="KW-0479">Metal-binding</keyword>
<gene>
    <name evidence="18" type="primary">nnrE</name>
    <name evidence="17" type="synonym">nnrD</name>
    <name evidence="22" type="ORF">RBH19_05900</name>
</gene>
<evidence type="ECO:0000256" key="4">
    <source>
        <dbReference type="ARBA" id="ARBA00009524"/>
    </source>
</evidence>
<evidence type="ECO:0000256" key="6">
    <source>
        <dbReference type="ARBA" id="ARBA00022741"/>
    </source>
</evidence>
<evidence type="ECO:0000313" key="23">
    <source>
        <dbReference type="Proteomes" id="UP001239019"/>
    </source>
</evidence>
<feature type="binding site" evidence="17">
    <location>
        <position position="438"/>
    </location>
    <ligand>
        <name>(6S)-NADPHX</name>
        <dbReference type="ChEBI" id="CHEBI:64076"/>
    </ligand>
</feature>
<dbReference type="PIRSF" id="PIRSF017184">
    <property type="entry name" value="Nnr"/>
    <property type="match status" value="1"/>
</dbReference>
<evidence type="ECO:0000256" key="1">
    <source>
        <dbReference type="ARBA" id="ARBA00000013"/>
    </source>
</evidence>
<evidence type="ECO:0000313" key="22">
    <source>
        <dbReference type="EMBL" id="MDQ2069396.1"/>
    </source>
</evidence>
<keyword evidence="9 18" id="KW-0630">Potassium</keyword>
<evidence type="ECO:0000256" key="5">
    <source>
        <dbReference type="ARBA" id="ARBA00022723"/>
    </source>
</evidence>
<dbReference type="SUPFAM" id="SSF53613">
    <property type="entry name" value="Ribokinase-like"/>
    <property type="match status" value="1"/>
</dbReference>
<evidence type="ECO:0000256" key="11">
    <source>
        <dbReference type="ARBA" id="ARBA00023235"/>
    </source>
</evidence>
<keyword evidence="11 18" id="KW-0413">Isomerase</keyword>
<feature type="binding site" evidence="17">
    <location>
        <position position="324"/>
    </location>
    <ligand>
        <name>(6S)-NADPHX</name>
        <dbReference type="ChEBI" id="CHEBI:64076"/>
    </ligand>
</feature>
<evidence type="ECO:0000259" key="21">
    <source>
        <dbReference type="PROSITE" id="PS51385"/>
    </source>
</evidence>
<comment type="similarity">
    <text evidence="17">Belongs to the NnrD/CARKD family.</text>
</comment>
<feature type="binding site" evidence="18">
    <location>
        <begin position="132"/>
        <end position="138"/>
    </location>
    <ligand>
        <name>(6S)-NADPHX</name>
        <dbReference type="ChEBI" id="CHEBI:64076"/>
    </ligand>
</feature>
<dbReference type="Gene3D" id="3.40.1190.20">
    <property type="match status" value="1"/>
</dbReference>
<comment type="similarity">
    <text evidence="3 19">In the N-terminal section; belongs to the NnrE/AIBP family.</text>
</comment>
<dbReference type="Proteomes" id="UP001239019">
    <property type="component" value="Unassembled WGS sequence"/>
</dbReference>
<dbReference type="NCBIfam" id="TIGR00197">
    <property type="entry name" value="yjeF_nterm"/>
    <property type="match status" value="1"/>
</dbReference>
<feature type="binding site" evidence="18">
    <location>
        <position position="161"/>
    </location>
    <ligand>
        <name>(6S)-NADPHX</name>
        <dbReference type="ChEBI" id="CHEBI:64076"/>
    </ligand>
</feature>
<comment type="function">
    <text evidence="17">Catalyzes the dehydration of the S-form of NAD(P)HX at the expense of ADP, which is converted to AMP. Together with NAD(P)HX epimerase, which catalyzes the epimerization of the S- and R-forms, the enzyme allows the repair of both epimers of NAD(P)HX, a damaged form of NAD(P)H that is a result of enzymatic or heat-dependent hydration.</text>
</comment>
<evidence type="ECO:0000256" key="8">
    <source>
        <dbReference type="ARBA" id="ARBA00022857"/>
    </source>
</evidence>
<feature type="binding site" evidence="17">
    <location>
        <begin position="408"/>
        <end position="412"/>
    </location>
    <ligand>
        <name>AMP</name>
        <dbReference type="ChEBI" id="CHEBI:456215"/>
    </ligand>
</feature>
<dbReference type="RefSeq" id="WP_306727897.1">
    <property type="nucleotide sequence ID" value="NZ_JAVDDT010000003.1"/>
</dbReference>
<comment type="similarity">
    <text evidence="18">Belongs to the NnrE/AIBP family.</text>
</comment>
<evidence type="ECO:0000256" key="17">
    <source>
        <dbReference type="HAMAP-Rule" id="MF_01965"/>
    </source>
</evidence>
<evidence type="ECO:0000259" key="20">
    <source>
        <dbReference type="PROSITE" id="PS51383"/>
    </source>
</evidence>
<comment type="catalytic activity">
    <reaction evidence="16 17 19">
        <text>(6S)-NADPHX + ADP = AMP + phosphate + NADPH + H(+)</text>
        <dbReference type="Rhea" id="RHEA:32235"/>
        <dbReference type="ChEBI" id="CHEBI:15378"/>
        <dbReference type="ChEBI" id="CHEBI:43474"/>
        <dbReference type="ChEBI" id="CHEBI:57783"/>
        <dbReference type="ChEBI" id="CHEBI:64076"/>
        <dbReference type="ChEBI" id="CHEBI:456215"/>
        <dbReference type="ChEBI" id="CHEBI:456216"/>
        <dbReference type="EC" id="4.2.1.136"/>
    </reaction>
</comment>
<sequence>METIPQQGLYTVEQVRELDRRAISAEGIDGYALMCRAGEAAFRRLRFFWPGGSGRLLVLTGPGNNGGDGYVIARLAREAGLPVTLMSAVDGEALRGDAARARADWLACGGEEGVFEGALPADAGLIVDALLGTGLSRPPEGRIAEFISLANAHPAPVFAVDCPSGLDADKGTIPGDCIRAAHTATFIGQKRGLFTARARAVTGRVHFERLGVADAVYQGMNPAAFLIDRRQVSRNLPDRAPTAHKGLHGHVAIVGGDHGMGGATIMAAEAALRGGAGRVSLLTRPSHVAAALTRLPEVLVRGVRRSGQARAVLAAADVVVIGPGLGQARWGRRLLAEALASGRPLVVDADGLNLLASESPVLPAACVLTPHPGEAGRLLGLSVPDLEQDRFDAMERLLARFDTAVVLKGAGTLVGAPDWPIHVCDAGNGGMAVAGMGDVLAGLIGALMAQGLPAREAATAGVWLHAAAGDLAVREQGPRGLRPTDLFPAILRLSNPPEARQ</sequence>
<comment type="catalytic activity">
    <reaction evidence="1 18 19">
        <text>(6R)-NADHX = (6S)-NADHX</text>
        <dbReference type="Rhea" id="RHEA:32215"/>
        <dbReference type="ChEBI" id="CHEBI:64074"/>
        <dbReference type="ChEBI" id="CHEBI:64075"/>
        <dbReference type="EC" id="5.1.99.6"/>
    </reaction>
</comment>
<dbReference type="Pfam" id="PF03853">
    <property type="entry name" value="YjeF_N"/>
    <property type="match status" value="1"/>
</dbReference>
<comment type="cofactor">
    <cofactor evidence="18 19">
        <name>K(+)</name>
        <dbReference type="ChEBI" id="CHEBI:29103"/>
    </cofactor>
    <text evidence="18 19">Binds 1 potassium ion per subunit.</text>
</comment>
<keyword evidence="7 17" id="KW-0067">ATP-binding</keyword>
<name>A0ABU0W5W8_9GAMM</name>
<dbReference type="NCBIfam" id="TIGR00196">
    <property type="entry name" value="yjeF_cterm"/>
    <property type="match status" value="1"/>
</dbReference>
<feature type="binding site" evidence="17">
    <location>
        <position position="437"/>
    </location>
    <ligand>
        <name>AMP</name>
        <dbReference type="ChEBI" id="CHEBI:456215"/>
    </ligand>
</feature>
<comment type="caution">
    <text evidence="18">Lacks conserved residue(s) required for the propagation of feature annotation.</text>
</comment>
<dbReference type="InterPro" id="IPR030677">
    <property type="entry name" value="Nnr"/>
</dbReference>
<dbReference type="PANTHER" id="PTHR12592">
    <property type="entry name" value="ATP-DEPENDENT (S)-NAD(P)H-HYDRATE DEHYDRATASE FAMILY MEMBER"/>
    <property type="match status" value="1"/>
</dbReference>
<keyword evidence="12 17" id="KW-0456">Lyase</keyword>
<comment type="function">
    <text evidence="14 19">Bifunctional enzyme that catalyzes the epimerization of the S- and R-forms of NAD(P)HX and the dehydration of the S-form of NAD(P)HX at the expense of ADP, which is converted to AMP. This allows the repair of both epimers of NAD(P)HX, a damaged form of NAD(P)H that is a result of enzymatic or heat-dependent hydration.</text>
</comment>
<evidence type="ECO:0000256" key="12">
    <source>
        <dbReference type="ARBA" id="ARBA00023239"/>
    </source>
</evidence>
<dbReference type="EMBL" id="JAVDDT010000003">
    <property type="protein sequence ID" value="MDQ2069396.1"/>
    <property type="molecule type" value="Genomic_DNA"/>
</dbReference>
<dbReference type="InterPro" id="IPR029056">
    <property type="entry name" value="Ribokinase-like"/>
</dbReference>
<comment type="cofactor">
    <cofactor evidence="17">
        <name>Mg(2+)</name>
        <dbReference type="ChEBI" id="CHEBI:18420"/>
    </cofactor>
</comment>
<evidence type="ECO:0000256" key="18">
    <source>
        <dbReference type="HAMAP-Rule" id="MF_01966"/>
    </source>
</evidence>
<keyword evidence="6 17" id="KW-0547">Nucleotide-binding</keyword>
<evidence type="ECO:0000256" key="14">
    <source>
        <dbReference type="ARBA" id="ARBA00025153"/>
    </source>
</evidence>
<evidence type="ECO:0000256" key="15">
    <source>
        <dbReference type="ARBA" id="ARBA00048238"/>
    </source>
</evidence>
<evidence type="ECO:0000256" key="2">
    <source>
        <dbReference type="ARBA" id="ARBA00000909"/>
    </source>
</evidence>
<keyword evidence="8 17" id="KW-0521">NADP</keyword>
<evidence type="ECO:0000256" key="10">
    <source>
        <dbReference type="ARBA" id="ARBA00023027"/>
    </source>
</evidence>
<comment type="caution">
    <text evidence="22">The sequence shown here is derived from an EMBL/GenBank/DDBJ whole genome shotgun (WGS) entry which is preliminary data.</text>
</comment>
<keyword evidence="23" id="KW-1185">Reference proteome</keyword>
<keyword evidence="13" id="KW-0511">Multifunctional enzyme</keyword>
<dbReference type="InterPro" id="IPR004443">
    <property type="entry name" value="YjeF_N_dom"/>
</dbReference>
<comment type="similarity">
    <text evidence="4 19">In the C-terminal section; belongs to the NnrD/CARKD family.</text>
</comment>
<evidence type="ECO:0000256" key="13">
    <source>
        <dbReference type="ARBA" id="ARBA00023268"/>
    </source>
</evidence>
<dbReference type="EC" id="5.1.99.6" evidence="19"/>
<reference evidence="22 23" key="1">
    <citation type="submission" date="2023-08" db="EMBL/GenBank/DDBJ databases">
        <title>Whole-genome sequencing of halo(alkali)philic microorganisms from hypersaline lakes.</title>
        <authorList>
            <person name="Sorokin D.Y."/>
            <person name="Abbas B."/>
            <person name="Merkel A.Y."/>
        </authorList>
    </citation>
    <scope>NUCLEOTIDE SEQUENCE [LARGE SCALE GENOMIC DNA]</scope>
    <source>
        <strain evidence="22 23">AB-CW4</strain>
    </source>
</reference>
<dbReference type="EC" id="4.2.1.136" evidence="19"/>
<feature type="binding site" evidence="17">
    <location>
        <position position="263"/>
    </location>
    <ligand>
        <name>(6S)-NADPHX</name>
        <dbReference type="ChEBI" id="CHEBI:64076"/>
    </ligand>
</feature>
<dbReference type="InterPro" id="IPR000631">
    <property type="entry name" value="CARKD"/>
</dbReference>
<dbReference type="HAMAP" id="MF_01965">
    <property type="entry name" value="NADHX_dehydratase"/>
    <property type="match status" value="1"/>
</dbReference>
<feature type="binding site" evidence="18">
    <location>
        <position position="164"/>
    </location>
    <ligand>
        <name>K(+)</name>
        <dbReference type="ChEBI" id="CHEBI:29103"/>
    </ligand>
</feature>
<feature type="binding site" evidence="17">
    <location>
        <position position="371"/>
    </location>
    <ligand>
        <name>(6S)-NADPHX</name>
        <dbReference type="ChEBI" id="CHEBI:64076"/>
    </ligand>
</feature>
<feature type="binding site" evidence="18">
    <location>
        <position position="65"/>
    </location>
    <ligand>
        <name>K(+)</name>
        <dbReference type="ChEBI" id="CHEBI:29103"/>
    </ligand>
</feature>
<accession>A0ABU0W5W8</accession>
<dbReference type="InterPro" id="IPR017953">
    <property type="entry name" value="Carbohydrate_kinase_pred_CS"/>
</dbReference>
<evidence type="ECO:0000256" key="19">
    <source>
        <dbReference type="PIRNR" id="PIRNR017184"/>
    </source>
</evidence>
<dbReference type="InterPro" id="IPR036652">
    <property type="entry name" value="YjeF_N_dom_sf"/>
</dbReference>
<dbReference type="Pfam" id="PF01256">
    <property type="entry name" value="Carb_kinase"/>
    <property type="match status" value="1"/>
</dbReference>
<dbReference type="PANTHER" id="PTHR12592:SF0">
    <property type="entry name" value="ATP-DEPENDENT (S)-NAD(P)H-HYDRATE DEHYDRATASE"/>
    <property type="match status" value="1"/>
</dbReference>
<evidence type="ECO:0000256" key="7">
    <source>
        <dbReference type="ARBA" id="ARBA00022840"/>
    </source>
</evidence>
<comment type="catalytic activity">
    <reaction evidence="2 18 19">
        <text>(6R)-NADPHX = (6S)-NADPHX</text>
        <dbReference type="Rhea" id="RHEA:32227"/>
        <dbReference type="ChEBI" id="CHEBI:64076"/>
        <dbReference type="ChEBI" id="CHEBI:64077"/>
        <dbReference type="EC" id="5.1.99.6"/>
    </reaction>
</comment>
<protein>
    <recommendedName>
        <fullName evidence="19">Bifunctional NAD(P)H-hydrate repair enzyme</fullName>
    </recommendedName>
    <alternativeName>
        <fullName evidence="19">Nicotinamide nucleotide repair protein</fullName>
    </alternativeName>
    <domain>
        <recommendedName>
            <fullName evidence="19">ADP-dependent (S)-NAD(P)H-hydrate dehydratase</fullName>
            <ecNumber evidence="19">4.2.1.136</ecNumber>
        </recommendedName>
        <alternativeName>
            <fullName evidence="19">ADP-dependent NAD(P)HX dehydratase</fullName>
        </alternativeName>
    </domain>
    <domain>
        <recommendedName>
            <fullName evidence="19">NAD(P)H-hydrate epimerase</fullName>
            <ecNumber evidence="19">5.1.99.6</ecNumber>
        </recommendedName>
    </domain>
</protein>
<dbReference type="SUPFAM" id="SSF64153">
    <property type="entry name" value="YjeF N-terminal domain-like"/>
    <property type="match status" value="1"/>
</dbReference>
<evidence type="ECO:0000256" key="16">
    <source>
        <dbReference type="ARBA" id="ARBA00049209"/>
    </source>
</evidence>
<keyword evidence="10 17" id="KW-0520">NAD</keyword>
<feature type="binding site" evidence="18">
    <location>
        <position position="128"/>
    </location>
    <ligand>
        <name>K(+)</name>
        <dbReference type="ChEBI" id="CHEBI:29103"/>
    </ligand>
</feature>
<evidence type="ECO:0000256" key="9">
    <source>
        <dbReference type="ARBA" id="ARBA00022958"/>
    </source>
</evidence>
<organism evidence="22 23">
    <name type="scientific">Natronospira bacteriovora</name>
    <dbReference type="NCBI Taxonomy" id="3069753"/>
    <lineage>
        <taxon>Bacteria</taxon>
        <taxon>Pseudomonadati</taxon>
        <taxon>Pseudomonadota</taxon>
        <taxon>Gammaproteobacteria</taxon>
        <taxon>Natronospirales</taxon>
        <taxon>Natronospiraceae</taxon>
        <taxon>Natronospira</taxon>
    </lineage>
</organism>
<comment type="catalytic activity">
    <reaction evidence="15 17 19">
        <text>(6S)-NADHX + ADP = AMP + phosphate + NADH + H(+)</text>
        <dbReference type="Rhea" id="RHEA:32223"/>
        <dbReference type="ChEBI" id="CHEBI:15378"/>
        <dbReference type="ChEBI" id="CHEBI:43474"/>
        <dbReference type="ChEBI" id="CHEBI:57945"/>
        <dbReference type="ChEBI" id="CHEBI:64074"/>
        <dbReference type="ChEBI" id="CHEBI:456215"/>
        <dbReference type="ChEBI" id="CHEBI:456216"/>
        <dbReference type="EC" id="4.2.1.136"/>
    </reaction>
</comment>
<comment type="subunit">
    <text evidence="17">Homotetramer.</text>
</comment>
<dbReference type="CDD" id="cd01171">
    <property type="entry name" value="YXKO-related"/>
    <property type="match status" value="1"/>
</dbReference>
<feature type="domain" description="YjeF N-terminal" evidence="21">
    <location>
        <begin position="15"/>
        <end position="218"/>
    </location>
</feature>
<evidence type="ECO:0000256" key="3">
    <source>
        <dbReference type="ARBA" id="ARBA00006001"/>
    </source>
</evidence>
<feature type="domain" description="YjeF C-terminal" evidence="20">
    <location>
        <begin position="228"/>
        <end position="497"/>
    </location>
</feature>
<comment type="function">
    <text evidence="18">Catalyzes the epimerization of the S- and R-forms of NAD(P)HX, a damaged form of NAD(P)H that is a result of enzymatic or heat-dependent hydration. This is a prerequisite for the S-specific NAD(P)H-hydrate dehydratase to allow the repair of both epimers of NAD(P)HX.</text>
</comment>
<feature type="binding site" evidence="18">
    <location>
        <begin position="64"/>
        <end position="68"/>
    </location>
    <ligand>
        <name>(6S)-NADPHX</name>
        <dbReference type="ChEBI" id="CHEBI:64076"/>
    </ligand>
</feature>
<dbReference type="PROSITE" id="PS51383">
    <property type="entry name" value="YJEF_C_3"/>
    <property type="match status" value="1"/>
</dbReference>
<dbReference type="PROSITE" id="PS51385">
    <property type="entry name" value="YJEF_N"/>
    <property type="match status" value="1"/>
</dbReference>
<dbReference type="HAMAP" id="MF_01966">
    <property type="entry name" value="NADHX_epimerase"/>
    <property type="match status" value="1"/>
</dbReference>
<proteinExistence type="inferred from homology"/>
<dbReference type="Gene3D" id="3.40.50.10260">
    <property type="entry name" value="YjeF N-terminal domain"/>
    <property type="match status" value="1"/>
</dbReference>
<dbReference type="PROSITE" id="PS01050">
    <property type="entry name" value="YJEF_C_2"/>
    <property type="match status" value="1"/>
</dbReference>